<proteinExistence type="predicted"/>
<sequence length="177" mass="19034">MARLLLVPPRGSKRQASRQRRPACAGRAPGRGSAAMSDLYAAYGSNLWHAQMRLRCPGATVAGALALPGWRLAVRRFALVEADPGAACPVGLWRVTGEHLGSLDRYEGPHTYARRLVALPGGGEAWIYLELVHRPGPPAAEYVDRLRRGYADFGFDPAPLDAALARAGRPLADGRMA</sequence>
<keyword evidence="3" id="KW-0808">Transferase</keyword>
<gene>
    <name evidence="3" type="ORF">EXY23_16660</name>
</gene>
<feature type="domain" description="Gamma-glutamylcyclotransferase AIG2-like" evidence="2">
    <location>
        <begin position="42"/>
        <end position="129"/>
    </location>
</feature>
<dbReference type="InterPro" id="IPR013024">
    <property type="entry name" value="GGCT-like"/>
</dbReference>
<dbReference type="InterPro" id="IPR009288">
    <property type="entry name" value="AIG2-like_dom"/>
</dbReference>
<dbReference type="Proteomes" id="UP000295023">
    <property type="component" value="Unassembled WGS sequence"/>
</dbReference>
<dbReference type="CDD" id="cd06661">
    <property type="entry name" value="GGCT_like"/>
    <property type="match status" value="1"/>
</dbReference>
<dbReference type="InterPro" id="IPR036568">
    <property type="entry name" value="GGCT-like_sf"/>
</dbReference>
<feature type="compositionally biased region" description="Basic residues" evidence="1">
    <location>
        <begin position="11"/>
        <end position="21"/>
    </location>
</feature>
<dbReference type="EMBL" id="SKBM01000016">
    <property type="protein sequence ID" value="TCZ58568.1"/>
    <property type="molecule type" value="Genomic_DNA"/>
</dbReference>
<keyword evidence="4" id="KW-1185">Reference proteome</keyword>
<evidence type="ECO:0000259" key="2">
    <source>
        <dbReference type="Pfam" id="PF06094"/>
    </source>
</evidence>
<dbReference type="GO" id="GO:0016740">
    <property type="term" value="F:transferase activity"/>
    <property type="evidence" value="ECO:0007669"/>
    <property type="project" value="UniProtKB-KW"/>
</dbReference>
<feature type="region of interest" description="Disordered" evidence="1">
    <location>
        <begin position="7"/>
        <end position="33"/>
    </location>
</feature>
<name>A0A4R4DDA4_9PROT</name>
<feature type="compositionally biased region" description="Low complexity" evidence="1">
    <location>
        <begin position="22"/>
        <end position="33"/>
    </location>
</feature>
<dbReference type="Gene3D" id="3.10.490.10">
    <property type="entry name" value="Gamma-glutamyl cyclotransferase-like"/>
    <property type="match status" value="1"/>
</dbReference>
<evidence type="ECO:0000313" key="4">
    <source>
        <dbReference type="Proteomes" id="UP000295023"/>
    </source>
</evidence>
<evidence type="ECO:0000313" key="3">
    <source>
        <dbReference type="EMBL" id="TCZ58568.1"/>
    </source>
</evidence>
<dbReference type="AlphaFoldDB" id="A0A4R4DDA4"/>
<evidence type="ECO:0000256" key="1">
    <source>
        <dbReference type="SAM" id="MobiDB-lite"/>
    </source>
</evidence>
<dbReference type="Pfam" id="PF06094">
    <property type="entry name" value="GGACT"/>
    <property type="match status" value="1"/>
</dbReference>
<comment type="caution">
    <text evidence="3">The sequence shown here is derived from an EMBL/GenBank/DDBJ whole genome shotgun (WGS) entry which is preliminary data.</text>
</comment>
<organism evidence="3 4">
    <name type="scientific">Roseicella aquatilis</name>
    <dbReference type="NCBI Taxonomy" id="2527868"/>
    <lineage>
        <taxon>Bacteria</taxon>
        <taxon>Pseudomonadati</taxon>
        <taxon>Pseudomonadota</taxon>
        <taxon>Alphaproteobacteria</taxon>
        <taxon>Acetobacterales</taxon>
        <taxon>Roseomonadaceae</taxon>
        <taxon>Roseicella</taxon>
    </lineage>
</organism>
<dbReference type="OrthoDB" id="141582at2"/>
<accession>A0A4R4DDA4</accession>
<reference evidence="3 4" key="1">
    <citation type="submission" date="2019-03" db="EMBL/GenBank/DDBJ databases">
        <title>Paracraurococcus aquatilis NE82 genome sequence.</title>
        <authorList>
            <person name="Zhao Y."/>
            <person name="Du Z."/>
        </authorList>
    </citation>
    <scope>NUCLEOTIDE SEQUENCE [LARGE SCALE GENOMIC DNA]</scope>
    <source>
        <strain evidence="3 4">NE82</strain>
    </source>
</reference>
<protein>
    <submittedName>
        <fullName evidence="3">Gamma-glutamylcyclotransferase</fullName>
    </submittedName>
</protein>
<dbReference type="SUPFAM" id="SSF110857">
    <property type="entry name" value="Gamma-glutamyl cyclotransferase-like"/>
    <property type="match status" value="1"/>
</dbReference>